<dbReference type="Proteomes" id="UP000308330">
    <property type="component" value="Unassembled WGS sequence"/>
</dbReference>
<evidence type="ECO:0000313" key="2">
    <source>
        <dbReference type="Proteomes" id="UP000308330"/>
    </source>
</evidence>
<sequence>MSIQTANEYVPHSFPTIVEELNILKEFIEDLNLLEEWRLYKSIVREQQQIERLRANGMLIDF</sequence>
<organism evidence="1 2">
    <name type="scientific">Lysinibacillus tabacifolii</name>
    <dbReference type="NCBI Taxonomy" id="1173107"/>
    <lineage>
        <taxon>Bacteria</taxon>
        <taxon>Bacillati</taxon>
        <taxon>Bacillota</taxon>
        <taxon>Bacilli</taxon>
        <taxon>Bacillales</taxon>
        <taxon>Bacillaceae</taxon>
        <taxon>Lysinibacillus</taxon>
    </lineage>
</organism>
<keyword evidence="2" id="KW-1185">Reference proteome</keyword>
<dbReference type="EMBL" id="SZPT01000002">
    <property type="protein sequence ID" value="TKI48239.1"/>
    <property type="molecule type" value="Genomic_DNA"/>
</dbReference>
<dbReference type="RefSeq" id="WP_108029579.1">
    <property type="nucleotide sequence ID" value="NZ_PYUE01000001.1"/>
</dbReference>
<proteinExistence type="predicted"/>
<protein>
    <submittedName>
        <fullName evidence="1">Uncharacterized protein</fullName>
    </submittedName>
</protein>
<comment type="caution">
    <text evidence="1">The sequence shown here is derived from an EMBL/GenBank/DDBJ whole genome shotgun (WGS) entry which is preliminary data.</text>
</comment>
<accession>A0ABY2T033</accession>
<name>A0ABY2T033_9BACI</name>
<reference evidence="1 2" key="1">
    <citation type="submission" date="2019-04" db="EMBL/GenBank/DDBJ databases">
        <title>Lysinibacillus genome sequencing.</title>
        <authorList>
            <person name="Dunlap C."/>
        </authorList>
    </citation>
    <scope>NUCLEOTIDE SEQUENCE [LARGE SCALE GENOMIC DNA]</scope>
    <source>
        <strain evidence="1 2">KCTC 33042</strain>
    </source>
</reference>
<evidence type="ECO:0000313" key="1">
    <source>
        <dbReference type="EMBL" id="TKI48239.1"/>
    </source>
</evidence>
<gene>
    <name evidence="1" type="ORF">FC748_11460</name>
</gene>